<dbReference type="Pfam" id="PF10263">
    <property type="entry name" value="SprT-like"/>
    <property type="match status" value="1"/>
</dbReference>
<gene>
    <name evidence="2" type="ORF">ACFQJC_17835</name>
</gene>
<name>A0ABD5ZK58_9EURY</name>
<dbReference type="RefSeq" id="WP_390226007.1">
    <property type="nucleotide sequence ID" value="NZ_JBHTAA010000015.1"/>
</dbReference>
<sequence>MERGKAASPNEFEAIETHTSLVRWSKAYARSAIDNYDFDVSLDAVEWEVSTRAKRRAAAVKSPSFSDAEVGTPRTWNGDGPPSCTMSLSWRAAQSFEYEEWAATLRHELVHVEQFQTFGSTNHGTAFKERADQVDAPVRVRRFSDPKYVLTCTDCGENVAHRYRDCKLVRHADAYRSGCCEAPLRCLEP</sequence>
<accession>A0ABD5ZK58</accession>
<evidence type="ECO:0000313" key="3">
    <source>
        <dbReference type="Proteomes" id="UP001596481"/>
    </source>
</evidence>
<proteinExistence type="predicted"/>
<evidence type="ECO:0000313" key="2">
    <source>
        <dbReference type="EMBL" id="MFC7205375.1"/>
    </source>
</evidence>
<feature type="domain" description="SprT-like" evidence="1">
    <location>
        <begin position="40"/>
        <end position="136"/>
    </location>
</feature>
<dbReference type="EMBL" id="JBHTAA010000015">
    <property type="protein sequence ID" value="MFC7205375.1"/>
    <property type="molecule type" value="Genomic_DNA"/>
</dbReference>
<comment type="caution">
    <text evidence="2">The sequence shown here is derived from an EMBL/GenBank/DDBJ whole genome shotgun (WGS) entry which is preliminary data.</text>
</comment>
<organism evidence="2 3">
    <name type="scientific">Haloferax namakaokahaiae</name>
    <dbReference type="NCBI Taxonomy" id="1748331"/>
    <lineage>
        <taxon>Archaea</taxon>
        <taxon>Methanobacteriati</taxon>
        <taxon>Methanobacteriota</taxon>
        <taxon>Stenosarchaea group</taxon>
        <taxon>Halobacteria</taxon>
        <taxon>Halobacteriales</taxon>
        <taxon>Haloferacaceae</taxon>
        <taxon>Haloferax</taxon>
    </lineage>
</organism>
<reference evidence="2 3" key="1">
    <citation type="journal article" date="2019" name="Int. J. Syst. Evol. Microbiol.">
        <title>The Global Catalogue of Microorganisms (GCM) 10K type strain sequencing project: providing services to taxonomists for standard genome sequencing and annotation.</title>
        <authorList>
            <consortium name="The Broad Institute Genomics Platform"/>
            <consortium name="The Broad Institute Genome Sequencing Center for Infectious Disease"/>
            <person name="Wu L."/>
            <person name="Ma J."/>
        </authorList>
    </citation>
    <scope>NUCLEOTIDE SEQUENCE [LARGE SCALE GENOMIC DNA]</scope>
    <source>
        <strain evidence="2 3">DSM 29988</strain>
    </source>
</reference>
<evidence type="ECO:0000259" key="1">
    <source>
        <dbReference type="Pfam" id="PF10263"/>
    </source>
</evidence>
<dbReference type="GO" id="GO:0006950">
    <property type="term" value="P:response to stress"/>
    <property type="evidence" value="ECO:0007669"/>
    <property type="project" value="UniProtKB-ARBA"/>
</dbReference>
<dbReference type="InterPro" id="IPR006640">
    <property type="entry name" value="SprT-like_domain"/>
</dbReference>
<keyword evidence="3" id="KW-1185">Reference proteome</keyword>
<dbReference type="Proteomes" id="UP001596481">
    <property type="component" value="Unassembled WGS sequence"/>
</dbReference>
<dbReference type="AlphaFoldDB" id="A0ABD5ZK58"/>
<protein>
    <submittedName>
        <fullName evidence="2">SprT-like domain-containing protein</fullName>
    </submittedName>
</protein>